<keyword evidence="2" id="KW-1133">Transmembrane helix</keyword>
<keyword evidence="2" id="KW-0812">Transmembrane</keyword>
<feature type="transmembrane region" description="Helical" evidence="2">
    <location>
        <begin position="296"/>
        <end position="316"/>
    </location>
</feature>
<feature type="transmembrane region" description="Helical" evidence="2">
    <location>
        <begin position="134"/>
        <end position="156"/>
    </location>
</feature>
<feature type="transmembrane region" description="Helical" evidence="2">
    <location>
        <begin position="163"/>
        <end position="181"/>
    </location>
</feature>
<feature type="transmembrane region" description="Helical" evidence="2">
    <location>
        <begin position="336"/>
        <end position="355"/>
    </location>
</feature>
<feature type="region of interest" description="Disordered" evidence="1">
    <location>
        <begin position="1"/>
        <end position="41"/>
    </location>
</feature>
<feature type="transmembrane region" description="Helical" evidence="2">
    <location>
        <begin position="51"/>
        <end position="72"/>
    </location>
</feature>
<evidence type="ECO:0000256" key="2">
    <source>
        <dbReference type="SAM" id="Phobius"/>
    </source>
</evidence>
<sequence length="635" mass="67749">MTTTPAPSEALQHGADDQGSSATDRKSAPGSLAAATATPPPRGKRAGLVDYLLWCAPPLVLTLMTMGFFPGFSPSQLSWMLGAGHIQCLSNMGFGQFSSYCQQIGAPVGSPLLTGLVQTYLGSLLHTIPFIDPWAAYQIVGVLTVAGSYAGGVAVLRRFGAPIWLASLGVFIFLTSPTVLLLNGYNYTFHGFIMLPAATWAALASFENFRRGRNLRGALPAFLTPWLLVFTDGYSFVTAMVLIVGVGIGWLFGDAPKRAKVWGTASWVAGVGTAALAYLSYIPAGSTHPHTGLGSFRFYGADFITFLIPPPVNYWAAEMPWKNTLQQLWGTSDNQFSQYPGYVALALFVVLIASGALRRLAPGRGELIALAAVGVFCAILSLGPSFKLANRQSGVLGQDNLPAELTRFTLPTSFLYENVPGFQDMRATYRSFVGTRWVLIVLAVVALVMLLRTRAKVLVPFLAILLLLDSMPNFAKQIALRASANVQLDAARTGSGGNLAKLINPGDKALILPASNDFLAAAFVPFTGGTSYNNGQDKNLEYSRDNWPQSVRDAVSSYGSPEFVDKACTLLHSDASVIVLSYMGLLNAAVDSATIPQPEPVLTKRAQAVAATGKFAVTETGTAIAIRIPADRDCR</sequence>
<keyword evidence="2" id="KW-0472">Membrane</keyword>
<feature type="transmembrane region" description="Helical" evidence="2">
    <location>
        <begin position="264"/>
        <end position="284"/>
    </location>
</feature>
<evidence type="ECO:0000313" key="3">
    <source>
        <dbReference type="EMBL" id="XCG62637.1"/>
    </source>
</evidence>
<name>A0AAU8DN39_9ACTN</name>
<feature type="transmembrane region" description="Helical" evidence="2">
    <location>
        <begin position="227"/>
        <end position="252"/>
    </location>
</feature>
<protein>
    <submittedName>
        <fullName evidence="3">Uncharacterized protein</fullName>
    </submittedName>
</protein>
<proteinExistence type="predicted"/>
<reference evidence="3" key="1">
    <citation type="submission" date="2024-05" db="EMBL/GenBank/DDBJ databases">
        <authorList>
            <person name="Cai S.Y."/>
            <person name="Jin L.M."/>
            <person name="Li H.R."/>
        </authorList>
    </citation>
    <scope>NUCLEOTIDE SEQUENCE</scope>
    <source>
        <strain evidence="3">A5-74</strain>
    </source>
</reference>
<dbReference type="AlphaFoldDB" id="A0AAU8DN39"/>
<gene>
    <name evidence="3" type="ORF">ABLG96_15555</name>
</gene>
<accession>A0AAU8DN39</accession>
<dbReference type="RefSeq" id="WP_353648252.1">
    <property type="nucleotide sequence ID" value="NZ_CP159218.1"/>
</dbReference>
<feature type="transmembrane region" description="Helical" evidence="2">
    <location>
        <begin position="429"/>
        <end position="450"/>
    </location>
</feature>
<evidence type="ECO:0000256" key="1">
    <source>
        <dbReference type="SAM" id="MobiDB-lite"/>
    </source>
</evidence>
<organism evidence="3">
    <name type="scientific">Nakamurella sp. A5-74</name>
    <dbReference type="NCBI Taxonomy" id="3158264"/>
    <lineage>
        <taxon>Bacteria</taxon>
        <taxon>Bacillati</taxon>
        <taxon>Actinomycetota</taxon>
        <taxon>Actinomycetes</taxon>
        <taxon>Nakamurellales</taxon>
        <taxon>Nakamurellaceae</taxon>
        <taxon>Nakamurella</taxon>
    </lineage>
</organism>
<dbReference type="EMBL" id="CP159218">
    <property type="protein sequence ID" value="XCG62637.1"/>
    <property type="molecule type" value="Genomic_DNA"/>
</dbReference>
<feature type="transmembrane region" description="Helical" evidence="2">
    <location>
        <begin position="367"/>
        <end position="386"/>
    </location>
</feature>